<accession>K9GC09</accession>
<protein>
    <submittedName>
        <fullName evidence="2">Uncharacterized protein</fullName>
    </submittedName>
</protein>
<evidence type="ECO:0000313" key="3">
    <source>
        <dbReference type="Proteomes" id="UP000009886"/>
    </source>
</evidence>
<comment type="caution">
    <text evidence="2">The sequence shown here is derived from an EMBL/GenBank/DDBJ whole genome shotgun (WGS) entry which is preliminary data.</text>
</comment>
<dbReference type="KEGG" id="pdp:PDIP_23430"/>
<evidence type="ECO:0000313" key="2">
    <source>
        <dbReference type="EMBL" id="EKV19455.1"/>
    </source>
</evidence>
<reference evidence="3" key="1">
    <citation type="journal article" date="2012" name="BMC Genomics">
        <title>Genome sequence of the necrotrophic fungus Penicillium digitatum, the main postharvest pathogen of citrus.</title>
        <authorList>
            <person name="Marcet-Houben M."/>
            <person name="Ballester A.-R."/>
            <person name="de la Fuente B."/>
            <person name="Harries E."/>
            <person name="Marcos J.F."/>
            <person name="Gonzalez-Candelas L."/>
            <person name="Gabaldon T."/>
        </authorList>
    </citation>
    <scope>NUCLEOTIDE SEQUENCE [LARGE SCALE GENOMIC DNA]</scope>
    <source>
        <strain evidence="3">Pd1 / CECT 20795</strain>
    </source>
</reference>
<gene>
    <name evidence="2" type="ORF">PDIP_23430</name>
</gene>
<dbReference type="OrthoDB" id="4062651at2759"/>
<organism evidence="2 3">
    <name type="scientific">Penicillium digitatum (strain Pd1 / CECT 20795)</name>
    <name type="common">Green mold</name>
    <dbReference type="NCBI Taxonomy" id="1170230"/>
    <lineage>
        <taxon>Eukaryota</taxon>
        <taxon>Fungi</taxon>
        <taxon>Dikarya</taxon>
        <taxon>Ascomycota</taxon>
        <taxon>Pezizomycotina</taxon>
        <taxon>Eurotiomycetes</taxon>
        <taxon>Eurotiomycetidae</taxon>
        <taxon>Eurotiales</taxon>
        <taxon>Aspergillaceae</taxon>
        <taxon>Penicillium</taxon>
    </lineage>
</organism>
<dbReference type="VEuPathDB" id="FungiDB:PDIP_23430"/>
<dbReference type="AlphaFoldDB" id="K9GC09"/>
<dbReference type="SUPFAM" id="SSF56112">
    <property type="entry name" value="Protein kinase-like (PK-like)"/>
    <property type="match status" value="1"/>
</dbReference>
<dbReference type="InterPro" id="IPR011009">
    <property type="entry name" value="Kinase-like_dom_sf"/>
</dbReference>
<evidence type="ECO:0000256" key="1">
    <source>
        <dbReference type="SAM" id="MobiDB-lite"/>
    </source>
</evidence>
<dbReference type="EMBL" id="AKCU01000157">
    <property type="protein sequence ID" value="EKV19455.1"/>
    <property type="molecule type" value="Genomic_DNA"/>
</dbReference>
<feature type="region of interest" description="Disordered" evidence="1">
    <location>
        <begin position="1"/>
        <end position="29"/>
    </location>
</feature>
<dbReference type="Proteomes" id="UP000009886">
    <property type="component" value="Unassembled WGS sequence"/>
</dbReference>
<name>K9GC09_PEND1</name>
<dbReference type="HOGENOM" id="CLU_1503950_0_0_1"/>
<proteinExistence type="predicted"/>
<sequence>MLPFNLRDSGKREDPTPRQHTKRTINGPPKALHLPQLCKLNEDYSVLLIRQQSPWNKYKPVLKCDIAGEVIIATQRSNPSRVQAVREYPKSGAENLIQRFNCLRHANILSSRDCYIDSNHLYALVDDFPLTLGNLVSAPGIYPTEVEMAAIMSQVRTCLRVPFHRNNNSQDSRWPMLSR</sequence>
<feature type="compositionally biased region" description="Basic and acidic residues" evidence="1">
    <location>
        <begin position="8"/>
        <end position="17"/>
    </location>
</feature>